<dbReference type="SMR" id="A0A843VLA5"/>
<reference evidence="2" key="1">
    <citation type="submission" date="2017-07" db="EMBL/GenBank/DDBJ databases">
        <title>Taro Niue Genome Assembly and Annotation.</title>
        <authorList>
            <person name="Atibalentja N."/>
            <person name="Keating K."/>
            <person name="Fields C.J."/>
        </authorList>
    </citation>
    <scope>NUCLEOTIDE SEQUENCE</scope>
    <source>
        <strain evidence="2">Niue_2</strain>
        <tissue evidence="2">Leaf</tissue>
    </source>
</reference>
<dbReference type="Proteomes" id="UP000652761">
    <property type="component" value="Unassembled WGS sequence"/>
</dbReference>
<organism evidence="2 3">
    <name type="scientific">Colocasia esculenta</name>
    <name type="common">Wild taro</name>
    <name type="synonym">Arum esculentum</name>
    <dbReference type="NCBI Taxonomy" id="4460"/>
    <lineage>
        <taxon>Eukaryota</taxon>
        <taxon>Viridiplantae</taxon>
        <taxon>Streptophyta</taxon>
        <taxon>Embryophyta</taxon>
        <taxon>Tracheophyta</taxon>
        <taxon>Spermatophyta</taxon>
        <taxon>Magnoliopsida</taxon>
        <taxon>Liliopsida</taxon>
        <taxon>Araceae</taxon>
        <taxon>Aroideae</taxon>
        <taxon>Colocasieae</taxon>
        <taxon>Colocasia</taxon>
    </lineage>
</organism>
<proteinExistence type="predicted"/>
<comment type="caution">
    <text evidence="2">The sequence shown here is derived from an EMBL/GenBank/DDBJ whole genome shotgun (WGS) entry which is preliminary data.</text>
</comment>
<sequence>MASETSTKCPVAGDAPVGWPAMVVGVDDSEHSHYALQWALEHFFAGVDKGCPAPFSLVVVHAKPYPASMIALDNPGAAHALPFVDSGLRKIAAGVVEKARELCVVNSVGDVLFEVAEGDARNVLCEAVEKHQARMLVVGSHGYGAIKRAVLGSVSDYCAHHAHCSVLIVKKPKTKH</sequence>
<accession>A0A843VLA5</accession>
<dbReference type="InterPro" id="IPR014729">
    <property type="entry name" value="Rossmann-like_a/b/a_fold"/>
</dbReference>
<dbReference type="PRINTS" id="PR01438">
    <property type="entry name" value="UNVRSLSTRESS"/>
</dbReference>
<dbReference type="InterPro" id="IPR006016">
    <property type="entry name" value="UspA"/>
</dbReference>
<dbReference type="CDD" id="cd23659">
    <property type="entry name" value="USP_At3g01520-like"/>
    <property type="match status" value="1"/>
</dbReference>
<name>A0A843VLA5_COLES</name>
<dbReference type="SUPFAM" id="SSF52402">
    <property type="entry name" value="Adenine nucleotide alpha hydrolases-like"/>
    <property type="match status" value="1"/>
</dbReference>
<feature type="domain" description="UspA" evidence="1">
    <location>
        <begin position="22"/>
        <end position="170"/>
    </location>
</feature>
<protein>
    <recommendedName>
        <fullName evidence="1">UspA domain-containing protein</fullName>
    </recommendedName>
</protein>
<dbReference type="Gene3D" id="3.40.50.620">
    <property type="entry name" value="HUPs"/>
    <property type="match status" value="1"/>
</dbReference>
<dbReference type="InterPro" id="IPR006015">
    <property type="entry name" value="Universal_stress_UspA"/>
</dbReference>
<dbReference type="PANTHER" id="PTHR46553">
    <property type="entry name" value="ADENINE NUCLEOTIDE ALPHA HYDROLASES-LIKE SUPERFAMILY PROTEIN"/>
    <property type="match status" value="1"/>
</dbReference>
<gene>
    <name evidence="2" type="ORF">Taro_027023</name>
</gene>
<dbReference type="PANTHER" id="PTHR46553:SF3">
    <property type="entry name" value="ADENINE NUCLEOTIDE ALPHA HYDROLASES-LIKE SUPERFAMILY PROTEIN"/>
    <property type="match status" value="1"/>
</dbReference>
<dbReference type="OrthoDB" id="843225at2759"/>
<keyword evidence="3" id="KW-1185">Reference proteome</keyword>
<evidence type="ECO:0000259" key="1">
    <source>
        <dbReference type="Pfam" id="PF00582"/>
    </source>
</evidence>
<dbReference type="EMBL" id="NMUH01001665">
    <property type="protein sequence ID" value="MQL94370.1"/>
    <property type="molecule type" value="Genomic_DNA"/>
</dbReference>
<dbReference type="Pfam" id="PF00582">
    <property type="entry name" value="Usp"/>
    <property type="match status" value="1"/>
</dbReference>
<evidence type="ECO:0000313" key="2">
    <source>
        <dbReference type="EMBL" id="MQL94370.1"/>
    </source>
</evidence>
<evidence type="ECO:0000313" key="3">
    <source>
        <dbReference type="Proteomes" id="UP000652761"/>
    </source>
</evidence>
<dbReference type="AlphaFoldDB" id="A0A843VLA5"/>